<comment type="caution">
    <text evidence="1">The sequence shown here is derived from an EMBL/GenBank/DDBJ whole genome shotgun (WGS) entry which is preliminary data.</text>
</comment>
<proteinExistence type="predicted"/>
<evidence type="ECO:0000313" key="2">
    <source>
        <dbReference type="Proteomes" id="UP000004116"/>
    </source>
</evidence>
<reference evidence="1 2" key="1">
    <citation type="journal article" date="2012" name="Genome Res.">
        <title>Genomic basis of endosymbiont-conferred protection against an insect parasitoid.</title>
        <authorList>
            <person name="Hansen A.K."/>
            <person name="Vorburger C."/>
            <person name="Moran N.A."/>
        </authorList>
    </citation>
    <scope>NUCLEOTIDE SEQUENCE [LARGE SCALE GENOMIC DNA]</scope>
    <source>
        <strain evidence="2">R5.15</strain>
    </source>
</reference>
<protein>
    <submittedName>
        <fullName evidence="1">Uncharacterized protein</fullName>
    </submittedName>
</protein>
<accession>G2H1W5</accession>
<organism evidence="1 2">
    <name type="scientific">Candidatus Regiella insecticola 5.15</name>
    <dbReference type="NCBI Taxonomy" id="1005043"/>
    <lineage>
        <taxon>Bacteria</taxon>
        <taxon>Pseudomonadati</taxon>
        <taxon>Pseudomonadota</taxon>
        <taxon>Gammaproteobacteria</taxon>
        <taxon>Enterobacterales</taxon>
        <taxon>Enterobacteriaceae</taxon>
        <taxon>aphid secondary symbionts</taxon>
        <taxon>Candidatus Regiella</taxon>
    </lineage>
</organism>
<dbReference type="EMBL" id="AGCA01000482">
    <property type="protein sequence ID" value="EGY28016.1"/>
    <property type="molecule type" value="Genomic_DNA"/>
</dbReference>
<dbReference type="Proteomes" id="UP000004116">
    <property type="component" value="Unassembled WGS sequence"/>
</dbReference>
<dbReference type="AlphaFoldDB" id="G2H1W5"/>
<gene>
    <name evidence="1" type="ORF">Rin_00020620</name>
</gene>
<sequence>MFTDYQLQTFSLDTIKQQLQKTGFSVTEVQDGIIFFNPDEHKQRRKLTNLKTVNQLPVQNLPKINKFRILDKKTEEYIRKNFTHEIKDNQVASHSKHRDGSKFIATFSPREWIFVEAFKKDYSPAYHSNDIKLFQINLLAESKKIPYQDFPMPHKIRMEHIINETTLEETKGKSGEDLKYALFYKTRNGKSVRPRLPPKVGDVK</sequence>
<name>G2H1W5_9ENTR</name>
<evidence type="ECO:0000313" key="1">
    <source>
        <dbReference type="EMBL" id="EGY28016.1"/>
    </source>
</evidence>
<dbReference type="RefSeq" id="WP_006707692.1">
    <property type="nucleotide sequence ID" value="NZ_AGCA01000482.1"/>
</dbReference>
<keyword evidence="2" id="KW-1185">Reference proteome</keyword>
<dbReference type="OrthoDB" id="7056038at2"/>